<name>A0ABR4CSQ9_9HELO</name>
<comment type="caution">
    <text evidence="1">The sequence shown here is derived from an EMBL/GenBank/DDBJ whole genome shotgun (WGS) entry which is preliminary data.</text>
</comment>
<sequence>MSHVMSEAQAVQFFEEIATYLRIENAELTADETVDVAMTKMKGAYFSQVGTVIKWQITMLQLIHADENQANPSRRPPPGVDVHAPGYDRANEWPTDANRVIDEEVEMRALASMLFRHALQLPIRKAHVIEVRIPFLLGFVAKLVDKDNNEIPGALEGLQRVPGMSRLASETCLCIWPERSPIEVASGQAYESWQRLLPECDSCASSKMTFRAVPTFATPGPYVQVLAFLSLFSSLGVSRARRPVVCICGPH</sequence>
<dbReference type="Proteomes" id="UP001595075">
    <property type="component" value="Unassembled WGS sequence"/>
</dbReference>
<evidence type="ECO:0000313" key="1">
    <source>
        <dbReference type="EMBL" id="KAL2072895.1"/>
    </source>
</evidence>
<reference evidence="1 2" key="1">
    <citation type="journal article" date="2024" name="Commun. Biol.">
        <title>Comparative genomic analysis of thermophilic fungi reveals convergent evolutionary adaptations and gene losses.</title>
        <authorList>
            <person name="Steindorff A.S."/>
            <person name="Aguilar-Pontes M.V."/>
            <person name="Robinson A.J."/>
            <person name="Andreopoulos B."/>
            <person name="LaButti K."/>
            <person name="Kuo A."/>
            <person name="Mondo S."/>
            <person name="Riley R."/>
            <person name="Otillar R."/>
            <person name="Haridas S."/>
            <person name="Lipzen A."/>
            <person name="Grimwood J."/>
            <person name="Schmutz J."/>
            <person name="Clum A."/>
            <person name="Reid I.D."/>
            <person name="Moisan M.C."/>
            <person name="Butler G."/>
            <person name="Nguyen T.T.M."/>
            <person name="Dewar K."/>
            <person name="Conant G."/>
            <person name="Drula E."/>
            <person name="Henrissat B."/>
            <person name="Hansel C."/>
            <person name="Singer S."/>
            <person name="Hutchinson M.I."/>
            <person name="de Vries R.P."/>
            <person name="Natvig D.O."/>
            <person name="Powell A.J."/>
            <person name="Tsang A."/>
            <person name="Grigoriev I.V."/>
        </authorList>
    </citation>
    <scope>NUCLEOTIDE SEQUENCE [LARGE SCALE GENOMIC DNA]</scope>
    <source>
        <strain evidence="1 2">CBS 494.80</strain>
    </source>
</reference>
<protein>
    <submittedName>
        <fullName evidence="1">Uncharacterized protein</fullName>
    </submittedName>
</protein>
<keyword evidence="2" id="KW-1185">Reference proteome</keyword>
<accession>A0ABR4CSQ9</accession>
<dbReference type="EMBL" id="JAZHXI010000004">
    <property type="protein sequence ID" value="KAL2072895.1"/>
    <property type="molecule type" value="Genomic_DNA"/>
</dbReference>
<proteinExistence type="predicted"/>
<gene>
    <name evidence="1" type="ORF">VTL71DRAFT_12238</name>
</gene>
<evidence type="ECO:0000313" key="2">
    <source>
        <dbReference type="Proteomes" id="UP001595075"/>
    </source>
</evidence>
<organism evidence="1 2">
    <name type="scientific">Oculimacula yallundae</name>
    <dbReference type="NCBI Taxonomy" id="86028"/>
    <lineage>
        <taxon>Eukaryota</taxon>
        <taxon>Fungi</taxon>
        <taxon>Dikarya</taxon>
        <taxon>Ascomycota</taxon>
        <taxon>Pezizomycotina</taxon>
        <taxon>Leotiomycetes</taxon>
        <taxon>Helotiales</taxon>
        <taxon>Ploettnerulaceae</taxon>
        <taxon>Oculimacula</taxon>
    </lineage>
</organism>